<reference evidence="2 3" key="1">
    <citation type="journal article" date="2017" name="Curr. Biol.">
        <title>The Evolution of Venom by Co-option of Single-Copy Genes.</title>
        <authorList>
            <person name="Martinson E.O."/>
            <person name="Mrinalini"/>
            <person name="Kelkar Y.D."/>
            <person name="Chang C.H."/>
            <person name="Werren J.H."/>
        </authorList>
    </citation>
    <scope>NUCLEOTIDE SEQUENCE [LARGE SCALE GENOMIC DNA]</scope>
    <source>
        <strain evidence="2 3">Alberta</strain>
        <tissue evidence="2">Whole body</tissue>
    </source>
</reference>
<feature type="region of interest" description="Disordered" evidence="1">
    <location>
        <begin position="38"/>
        <end position="58"/>
    </location>
</feature>
<proteinExistence type="predicted"/>
<feature type="compositionally biased region" description="Polar residues" evidence="1">
    <location>
        <begin position="82"/>
        <end position="110"/>
    </location>
</feature>
<feature type="region of interest" description="Disordered" evidence="1">
    <location>
        <begin position="79"/>
        <end position="110"/>
    </location>
</feature>
<accession>A0A232EE33</accession>
<keyword evidence="3" id="KW-1185">Reference proteome</keyword>
<dbReference type="AlphaFoldDB" id="A0A232EE33"/>
<protein>
    <submittedName>
        <fullName evidence="2">Uncharacterized protein</fullName>
    </submittedName>
</protein>
<dbReference type="Proteomes" id="UP000215335">
    <property type="component" value="Unassembled WGS sequence"/>
</dbReference>
<comment type="caution">
    <text evidence="2">The sequence shown here is derived from an EMBL/GenBank/DDBJ whole genome shotgun (WGS) entry which is preliminary data.</text>
</comment>
<dbReference type="EMBL" id="NNAY01005583">
    <property type="protein sequence ID" value="OXU16621.1"/>
    <property type="molecule type" value="Genomic_DNA"/>
</dbReference>
<evidence type="ECO:0000313" key="2">
    <source>
        <dbReference type="EMBL" id="OXU16621.1"/>
    </source>
</evidence>
<evidence type="ECO:0000313" key="3">
    <source>
        <dbReference type="Proteomes" id="UP000215335"/>
    </source>
</evidence>
<evidence type="ECO:0000256" key="1">
    <source>
        <dbReference type="SAM" id="MobiDB-lite"/>
    </source>
</evidence>
<gene>
    <name evidence="2" type="ORF">TSAR_000976</name>
</gene>
<name>A0A232EE33_9HYME</name>
<sequence length="110" mass="12977">MERISEGLLFNKLSSSFQLSNQNYEKYADEIENINQNNWSNNFAPQNKFPRSTGPPNFISEELHYQEEQQLEEVDYNEKQENINGDDSNFQNQENVETANFQQDANTKFE</sequence>
<organism evidence="2 3">
    <name type="scientific">Trichomalopsis sarcophagae</name>
    <dbReference type="NCBI Taxonomy" id="543379"/>
    <lineage>
        <taxon>Eukaryota</taxon>
        <taxon>Metazoa</taxon>
        <taxon>Ecdysozoa</taxon>
        <taxon>Arthropoda</taxon>
        <taxon>Hexapoda</taxon>
        <taxon>Insecta</taxon>
        <taxon>Pterygota</taxon>
        <taxon>Neoptera</taxon>
        <taxon>Endopterygota</taxon>
        <taxon>Hymenoptera</taxon>
        <taxon>Apocrita</taxon>
        <taxon>Proctotrupomorpha</taxon>
        <taxon>Chalcidoidea</taxon>
        <taxon>Pteromalidae</taxon>
        <taxon>Pteromalinae</taxon>
        <taxon>Trichomalopsis</taxon>
    </lineage>
</organism>